<gene>
    <name evidence="2" type="ORF">THF1D04_280038</name>
</gene>
<dbReference type="RefSeq" id="WP_409931130.1">
    <property type="nucleotide sequence ID" value="NZ_CAKMTQ010000021.1"/>
</dbReference>
<dbReference type="GO" id="GO:0006313">
    <property type="term" value="P:DNA transposition"/>
    <property type="evidence" value="ECO:0007669"/>
    <property type="project" value="InterPro"/>
</dbReference>
<comment type="caution">
    <text evidence="2">The sequence shown here is derived from an EMBL/GenBank/DDBJ whole genome shotgun (WGS) entry which is preliminary data.</text>
</comment>
<accession>A0AAU9Q7Z6</accession>
<feature type="domain" description="Transposase IS200-like" evidence="1">
    <location>
        <begin position="10"/>
        <end position="59"/>
    </location>
</feature>
<dbReference type="Pfam" id="PF01797">
    <property type="entry name" value="Y1_Tnp"/>
    <property type="match status" value="1"/>
</dbReference>
<protein>
    <recommendedName>
        <fullName evidence="1">Transposase IS200-like domain-containing protein</fullName>
    </recommendedName>
</protein>
<dbReference type="GO" id="GO:0003677">
    <property type="term" value="F:DNA binding"/>
    <property type="evidence" value="ECO:0007669"/>
    <property type="project" value="InterPro"/>
</dbReference>
<dbReference type="SUPFAM" id="SSF143422">
    <property type="entry name" value="Transposase IS200-like"/>
    <property type="match status" value="1"/>
</dbReference>
<dbReference type="InterPro" id="IPR036515">
    <property type="entry name" value="Transposase_17_sf"/>
</dbReference>
<sequence length="61" mass="7174">MPKWLRSLPGVEIETIGFDEDHLHMMMLIPPKYSISDVVSKLKSQSSHHMRKTFSWLSKVY</sequence>
<evidence type="ECO:0000313" key="2">
    <source>
        <dbReference type="EMBL" id="CAH1530405.1"/>
    </source>
</evidence>
<name>A0AAU9Q7Z6_9VIBR</name>
<dbReference type="InterPro" id="IPR002686">
    <property type="entry name" value="Transposase_17"/>
</dbReference>
<evidence type="ECO:0000259" key="1">
    <source>
        <dbReference type="Pfam" id="PF01797"/>
    </source>
</evidence>
<dbReference type="EMBL" id="CAKMTQ010000021">
    <property type="protein sequence ID" value="CAH1530405.1"/>
    <property type="molecule type" value="Genomic_DNA"/>
</dbReference>
<proteinExistence type="predicted"/>
<evidence type="ECO:0000313" key="3">
    <source>
        <dbReference type="Proteomes" id="UP001295420"/>
    </source>
</evidence>
<dbReference type="Proteomes" id="UP001295420">
    <property type="component" value="Unassembled WGS sequence"/>
</dbReference>
<dbReference type="Gene3D" id="3.30.70.1290">
    <property type="entry name" value="Transposase IS200-like"/>
    <property type="match status" value="1"/>
</dbReference>
<dbReference type="AlphaFoldDB" id="A0AAU9Q7Z6"/>
<dbReference type="GO" id="GO:0004803">
    <property type="term" value="F:transposase activity"/>
    <property type="evidence" value="ECO:0007669"/>
    <property type="project" value="InterPro"/>
</dbReference>
<organism evidence="2 3">
    <name type="scientific">Vibrio owensii</name>
    <dbReference type="NCBI Taxonomy" id="696485"/>
    <lineage>
        <taxon>Bacteria</taxon>
        <taxon>Pseudomonadati</taxon>
        <taxon>Pseudomonadota</taxon>
        <taxon>Gammaproteobacteria</taxon>
        <taxon>Vibrionales</taxon>
        <taxon>Vibrionaceae</taxon>
        <taxon>Vibrio</taxon>
    </lineage>
</organism>
<reference evidence="2" key="1">
    <citation type="submission" date="2022-01" db="EMBL/GenBank/DDBJ databases">
        <authorList>
            <person name="Lagorce A."/>
        </authorList>
    </citation>
    <scope>NUCLEOTIDE SEQUENCE</scope>
    <source>
        <strain evidence="2">Th15_F1_D04</strain>
    </source>
</reference>